<reference evidence="2" key="1">
    <citation type="submission" date="2018-01" db="EMBL/GenBank/DDBJ databases">
        <title>Rubneribacter badeniensis gen. nov., sp. nov., and Colonibacter rubneri, gen. nov., sp. nov., WGS of new members of the Eggerthellaceae.</title>
        <authorList>
            <person name="Danylec N."/>
            <person name="Stoll D.A."/>
            <person name="Doetsch A."/>
            <person name="Kulling S.E."/>
            <person name="Huch M."/>
        </authorList>
    </citation>
    <scope>NUCLEOTIDE SEQUENCE [LARGE SCALE GENOMIC DNA]</scope>
    <source>
        <strain evidence="2">ResAG-96</strain>
    </source>
</reference>
<comment type="caution">
    <text evidence="1">The sequence shown here is derived from an EMBL/GenBank/DDBJ whole genome shotgun (WGS) entry which is preliminary data.</text>
</comment>
<dbReference type="AlphaFoldDB" id="A0A2K2U8Y1"/>
<name>A0A2K2U8Y1_9ACTN</name>
<organism evidence="1 2">
    <name type="scientific">Enteroscipio rubneri</name>
    <dbReference type="NCBI Taxonomy" id="2070686"/>
    <lineage>
        <taxon>Bacteria</taxon>
        <taxon>Bacillati</taxon>
        <taxon>Actinomycetota</taxon>
        <taxon>Coriobacteriia</taxon>
        <taxon>Eggerthellales</taxon>
        <taxon>Eggerthellaceae</taxon>
        <taxon>Enteroscipio</taxon>
    </lineage>
</organism>
<evidence type="ECO:0000313" key="2">
    <source>
        <dbReference type="Proteomes" id="UP000236197"/>
    </source>
</evidence>
<gene>
    <name evidence="1" type="ORF">C2L71_11275</name>
</gene>
<keyword evidence="2" id="KW-1185">Reference proteome</keyword>
<protein>
    <submittedName>
        <fullName evidence="1">Uncharacterized protein</fullName>
    </submittedName>
</protein>
<proteinExistence type="predicted"/>
<sequence length="209" mass="22771">MKVVITYDNGKVDVFDDGRFTAAQPFGSNAMLANYELRFDRLGQTGLWLCIHHYDISPSAAQLDSQERTPKASRSRGWQFLLAEKEEVSHVVQIKADERELAFRVGGELVDAAKFKQMVDLCIGDASQKSKAQCAVELFGILSRMPGASVAAPEEICSRFGFGLGAYDEALALSASSPGSFGERHPGNEDGAQDEGCEWMEGLDDEVLG</sequence>
<evidence type="ECO:0000313" key="1">
    <source>
        <dbReference type="EMBL" id="PNV66775.1"/>
    </source>
</evidence>
<accession>A0A2K2U8Y1</accession>
<dbReference type="RefSeq" id="WP_103265859.1">
    <property type="nucleotide sequence ID" value="NZ_CABMLE010000021.1"/>
</dbReference>
<dbReference type="EMBL" id="PPEK01000021">
    <property type="protein sequence ID" value="PNV66775.1"/>
    <property type="molecule type" value="Genomic_DNA"/>
</dbReference>
<dbReference type="Proteomes" id="UP000236197">
    <property type="component" value="Unassembled WGS sequence"/>
</dbReference>
<dbReference type="OrthoDB" id="3190658at2"/>